<dbReference type="Proteomes" id="UP000559027">
    <property type="component" value="Unassembled WGS sequence"/>
</dbReference>
<protein>
    <recommendedName>
        <fullName evidence="1">Protein kinase domain-containing protein</fullName>
    </recommendedName>
</protein>
<sequence length="270" mass="30738">MESLLRGLSYMSKSCPVHPSVTNAEQLIAVCVKETLTFSHVEHPNILPFYGIFYMEDFIGQIDFLLYMICWRDWVIYIAQSVIHGNLRATMSSLPYWAACIADYDLYSVIALANKSEIQDCNVRWKAPELIDELQDRTFPPPTPSSDVYSAASAIGRTSFFELKHDSTVVSRVVWGIRPTKPSTQQDLELSDEIWAIMLLLWRGNPDERPTVQQALESLRQIPPLPLTTTRLWKAMQKQRTDFRSPLAASAFRAAVLGDAQIFEHSLIQL</sequence>
<feature type="domain" description="Protein kinase" evidence="1">
    <location>
        <begin position="1"/>
        <end position="225"/>
    </location>
</feature>
<dbReference type="InterPro" id="IPR011009">
    <property type="entry name" value="Kinase-like_dom_sf"/>
</dbReference>
<dbReference type="GO" id="GO:0005524">
    <property type="term" value="F:ATP binding"/>
    <property type="evidence" value="ECO:0007669"/>
    <property type="project" value="InterPro"/>
</dbReference>
<dbReference type="SUPFAM" id="SSF56112">
    <property type="entry name" value="Protein kinase-like (PK-like)"/>
    <property type="match status" value="1"/>
</dbReference>
<gene>
    <name evidence="2" type="ORF">D9756_009411</name>
</gene>
<dbReference type="PROSITE" id="PS50011">
    <property type="entry name" value="PROTEIN_KINASE_DOM"/>
    <property type="match status" value="1"/>
</dbReference>
<name>A0A8H5FTL3_9AGAR</name>
<keyword evidence="3" id="KW-1185">Reference proteome</keyword>
<dbReference type="EMBL" id="JAACJO010000017">
    <property type="protein sequence ID" value="KAF5349240.1"/>
    <property type="molecule type" value="Genomic_DNA"/>
</dbReference>
<dbReference type="OrthoDB" id="346907at2759"/>
<dbReference type="InterPro" id="IPR000719">
    <property type="entry name" value="Prot_kinase_dom"/>
</dbReference>
<proteinExistence type="predicted"/>
<dbReference type="SMART" id="SM00219">
    <property type="entry name" value="TyrKc"/>
    <property type="match status" value="1"/>
</dbReference>
<dbReference type="GO" id="GO:0004713">
    <property type="term" value="F:protein tyrosine kinase activity"/>
    <property type="evidence" value="ECO:0007669"/>
    <property type="project" value="InterPro"/>
</dbReference>
<accession>A0A8H5FTL3</accession>
<comment type="caution">
    <text evidence="2">The sequence shown here is derived from an EMBL/GenBank/DDBJ whole genome shotgun (WGS) entry which is preliminary data.</text>
</comment>
<organism evidence="2 3">
    <name type="scientific">Leucocoprinus leucothites</name>
    <dbReference type="NCBI Taxonomy" id="201217"/>
    <lineage>
        <taxon>Eukaryota</taxon>
        <taxon>Fungi</taxon>
        <taxon>Dikarya</taxon>
        <taxon>Basidiomycota</taxon>
        <taxon>Agaricomycotina</taxon>
        <taxon>Agaricomycetes</taxon>
        <taxon>Agaricomycetidae</taxon>
        <taxon>Agaricales</taxon>
        <taxon>Agaricineae</taxon>
        <taxon>Agaricaceae</taxon>
        <taxon>Leucocoprinus</taxon>
    </lineage>
</organism>
<dbReference type="InterPro" id="IPR020635">
    <property type="entry name" value="Tyr_kinase_cat_dom"/>
</dbReference>
<evidence type="ECO:0000313" key="2">
    <source>
        <dbReference type="EMBL" id="KAF5349240.1"/>
    </source>
</evidence>
<dbReference type="Gene3D" id="1.10.510.10">
    <property type="entry name" value="Transferase(Phosphotransferase) domain 1"/>
    <property type="match status" value="1"/>
</dbReference>
<dbReference type="AlphaFoldDB" id="A0A8H5FTL3"/>
<evidence type="ECO:0000313" key="3">
    <source>
        <dbReference type="Proteomes" id="UP000559027"/>
    </source>
</evidence>
<reference evidence="2 3" key="1">
    <citation type="journal article" date="2020" name="ISME J.">
        <title>Uncovering the hidden diversity of litter-decomposition mechanisms in mushroom-forming fungi.</title>
        <authorList>
            <person name="Floudas D."/>
            <person name="Bentzer J."/>
            <person name="Ahren D."/>
            <person name="Johansson T."/>
            <person name="Persson P."/>
            <person name="Tunlid A."/>
        </authorList>
    </citation>
    <scope>NUCLEOTIDE SEQUENCE [LARGE SCALE GENOMIC DNA]</scope>
    <source>
        <strain evidence="2 3">CBS 146.42</strain>
    </source>
</reference>
<evidence type="ECO:0000259" key="1">
    <source>
        <dbReference type="PROSITE" id="PS50011"/>
    </source>
</evidence>